<feature type="transmembrane region" description="Helical" evidence="6">
    <location>
        <begin position="164"/>
        <end position="184"/>
    </location>
</feature>
<evidence type="ECO:0000256" key="5">
    <source>
        <dbReference type="ARBA" id="ARBA00023136"/>
    </source>
</evidence>
<dbReference type="AlphaFoldDB" id="A0A1M6NMH0"/>
<comment type="subcellular location">
    <subcellularLocation>
        <location evidence="1">Membrane</location>
        <topology evidence="1">Multi-pass membrane protein</topology>
    </subcellularLocation>
</comment>
<reference evidence="7 8" key="1">
    <citation type="submission" date="2016-11" db="EMBL/GenBank/DDBJ databases">
        <authorList>
            <person name="Jaros S."/>
            <person name="Januszkiewicz K."/>
            <person name="Wedrychowicz H."/>
        </authorList>
    </citation>
    <scope>NUCLEOTIDE SEQUENCE [LARGE SCALE GENOMIC DNA]</scope>
    <source>
        <strain evidence="7 8">DSM 43832</strain>
    </source>
</reference>
<evidence type="ECO:0000256" key="2">
    <source>
        <dbReference type="ARBA" id="ARBA00007375"/>
    </source>
</evidence>
<evidence type="ECO:0000313" key="7">
    <source>
        <dbReference type="EMBL" id="SHJ96898.1"/>
    </source>
</evidence>
<keyword evidence="4 6" id="KW-1133">Transmembrane helix</keyword>
<dbReference type="STRING" id="1848.SAMN05443637_101346"/>
<sequence>MISARTRWTAYWAAALADAIAAAAGARRVRWVTKPALMPLLAAAVGERAPRAALAAAWAGDVALLGSGDAAVAGGIGGFAAAHIAHLREVRELRPDAPAAPGERISAAAFATTAVAATAVLAPRLADRPALRLPVAGYAALVTAMGHAGVRTGLRRRDVRGRDLAVGGALFVVSDGLVALSLFARPRTRWRAAAVEAAVMATYTGAQALLARSIAGP</sequence>
<evidence type="ECO:0000256" key="4">
    <source>
        <dbReference type="ARBA" id="ARBA00022989"/>
    </source>
</evidence>
<dbReference type="PANTHER" id="PTHR31885">
    <property type="entry name" value="GH04784P"/>
    <property type="match status" value="1"/>
</dbReference>
<keyword evidence="3 6" id="KW-0812">Transmembrane</keyword>
<dbReference type="EMBL" id="FRAP01000001">
    <property type="protein sequence ID" value="SHJ96898.1"/>
    <property type="molecule type" value="Genomic_DNA"/>
</dbReference>
<dbReference type="GO" id="GO:0016787">
    <property type="term" value="F:hydrolase activity"/>
    <property type="evidence" value="ECO:0007669"/>
    <property type="project" value="TreeGrafter"/>
</dbReference>
<organism evidence="7 8">
    <name type="scientific">Pseudonocardia thermophila</name>
    <dbReference type="NCBI Taxonomy" id="1848"/>
    <lineage>
        <taxon>Bacteria</taxon>
        <taxon>Bacillati</taxon>
        <taxon>Actinomycetota</taxon>
        <taxon>Actinomycetes</taxon>
        <taxon>Pseudonocardiales</taxon>
        <taxon>Pseudonocardiaceae</taxon>
        <taxon>Pseudonocardia</taxon>
    </lineage>
</organism>
<dbReference type="PANTHER" id="PTHR31885:SF6">
    <property type="entry name" value="GH04784P"/>
    <property type="match status" value="1"/>
</dbReference>
<proteinExistence type="inferred from homology"/>
<keyword evidence="5 6" id="KW-0472">Membrane</keyword>
<evidence type="ECO:0000256" key="1">
    <source>
        <dbReference type="ARBA" id="ARBA00004141"/>
    </source>
</evidence>
<evidence type="ECO:0000313" key="8">
    <source>
        <dbReference type="Proteomes" id="UP000184363"/>
    </source>
</evidence>
<dbReference type="Proteomes" id="UP000184363">
    <property type="component" value="Unassembled WGS sequence"/>
</dbReference>
<feature type="transmembrane region" description="Helical" evidence="6">
    <location>
        <begin position="135"/>
        <end position="152"/>
    </location>
</feature>
<comment type="similarity">
    <text evidence="2">Belongs to the TMEM86 family.</text>
</comment>
<name>A0A1M6NMH0_PSETH</name>
<evidence type="ECO:0000256" key="6">
    <source>
        <dbReference type="SAM" id="Phobius"/>
    </source>
</evidence>
<protein>
    <submittedName>
        <fullName evidence="7">Uncharacterized membrane protein YhhN</fullName>
    </submittedName>
</protein>
<gene>
    <name evidence="7" type="ORF">SAMN05443637_101346</name>
</gene>
<feature type="transmembrane region" description="Helical" evidence="6">
    <location>
        <begin position="105"/>
        <end position="123"/>
    </location>
</feature>
<keyword evidence="8" id="KW-1185">Reference proteome</keyword>
<dbReference type="GO" id="GO:0016020">
    <property type="term" value="C:membrane"/>
    <property type="evidence" value="ECO:0007669"/>
    <property type="project" value="UniProtKB-SubCell"/>
</dbReference>
<evidence type="ECO:0000256" key="3">
    <source>
        <dbReference type="ARBA" id="ARBA00022692"/>
    </source>
</evidence>
<dbReference type="InterPro" id="IPR012506">
    <property type="entry name" value="TMEM86B-like"/>
</dbReference>
<accession>A0A1M6NMH0</accession>
<dbReference type="Pfam" id="PF07947">
    <property type="entry name" value="YhhN"/>
    <property type="match status" value="1"/>
</dbReference>